<keyword evidence="4 9" id="KW-0547">Nucleotide-binding</keyword>
<dbReference type="PANTHER" id="PTHR11550:SF0">
    <property type="entry name" value="CTP SYNTHASE-RELATED"/>
    <property type="match status" value="1"/>
</dbReference>
<evidence type="ECO:0000256" key="7">
    <source>
        <dbReference type="ARBA" id="ARBA00022975"/>
    </source>
</evidence>
<dbReference type="GO" id="GO:0097268">
    <property type="term" value="C:cytoophidium"/>
    <property type="evidence" value="ECO:0007669"/>
    <property type="project" value="TreeGrafter"/>
</dbReference>
<feature type="domain" description="Glutamine amidotransferase" evidence="10">
    <location>
        <begin position="379"/>
        <end position="568"/>
    </location>
</feature>
<dbReference type="GO" id="GO:0042802">
    <property type="term" value="F:identical protein binding"/>
    <property type="evidence" value="ECO:0007669"/>
    <property type="project" value="TreeGrafter"/>
</dbReference>
<dbReference type="Gene3D" id="3.40.50.880">
    <property type="match status" value="1"/>
</dbReference>
<evidence type="ECO:0000256" key="5">
    <source>
        <dbReference type="ARBA" id="ARBA00022840"/>
    </source>
</evidence>
<dbReference type="InterPro" id="IPR027417">
    <property type="entry name" value="P-loop_NTPase"/>
</dbReference>
<dbReference type="Pfam" id="PF06418">
    <property type="entry name" value="CTP_synth_N"/>
    <property type="match status" value="1"/>
</dbReference>
<name>A0A9P9ABS1_9PEZI</name>
<dbReference type="GO" id="GO:0044210">
    <property type="term" value="P:'de novo' CTP biosynthetic process"/>
    <property type="evidence" value="ECO:0007669"/>
    <property type="project" value="UniProtKB-UniRule"/>
</dbReference>
<comment type="caution">
    <text evidence="12">The sequence shown here is derived from an EMBL/GenBank/DDBJ whole genome shotgun (WGS) entry which is preliminary data.</text>
</comment>
<accession>A0A9P9ABS1</accession>
<evidence type="ECO:0000259" key="11">
    <source>
        <dbReference type="Pfam" id="PF06418"/>
    </source>
</evidence>
<comment type="pathway">
    <text evidence="1 9">Pyrimidine metabolism; CTP biosynthesis via de novo pathway; CTP from UDP: step 2/2.</text>
</comment>
<gene>
    <name evidence="12" type="ORF">F5X68DRAFT_228119</name>
</gene>
<evidence type="ECO:0000256" key="1">
    <source>
        <dbReference type="ARBA" id="ARBA00005171"/>
    </source>
</evidence>
<evidence type="ECO:0000256" key="2">
    <source>
        <dbReference type="ARBA" id="ARBA00007533"/>
    </source>
</evidence>
<comment type="catalytic activity">
    <reaction evidence="8 9">
        <text>UTP + L-glutamine + ATP + H2O = CTP + L-glutamate + ADP + phosphate + 2 H(+)</text>
        <dbReference type="Rhea" id="RHEA:26426"/>
        <dbReference type="ChEBI" id="CHEBI:15377"/>
        <dbReference type="ChEBI" id="CHEBI:15378"/>
        <dbReference type="ChEBI" id="CHEBI:29985"/>
        <dbReference type="ChEBI" id="CHEBI:30616"/>
        <dbReference type="ChEBI" id="CHEBI:37563"/>
        <dbReference type="ChEBI" id="CHEBI:43474"/>
        <dbReference type="ChEBI" id="CHEBI:46398"/>
        <dbReference type="ChEBI" id="CHEBI:58359"/>
        <dbReference type="ChEBI" id="CHEBI:456216"/>
        <dbReference type="EC" id="6.3.4.2"/>
    </reaction>
</comment>
<keyword evidence="6 9" id="KW-0315">Glutamine amidotransferase</keyword>
<sequence>MKYILVTSDVTRDAVDSVVATSTSLLLKALGKCVTMVKLESSALKTRIPSEAEREREGIFVLSDGGEVGADIGEYERTLNIKLTRDHIMTAEKLYTISKSHLALGNESHEPLHRRPIMGIANPMQQWIERMACVPVNDSHDVPEVCMIDYGSSLAELNSASEHLKTGLRRLRTSSGPGNFLHLHIVNDKEGTTLAEQSVDAILGKGVMKPDLLVLQYHFILNEKIICEIAAHCQLHRCQVLAVYTGIPSYQIPAHLKEQGMIQILRCLMALHPDMSTISEASNPHLPSMVKGVEFGNSWNTATDVAPVYDNAPVARVAIVAEFDINTCHKSHISIIWALEHAALAYCGGVEVCFIQASFLDHALELSNPSQYEGAWARLRSTSGVLVPGGSGFQGTDGMIAAINWARVNKIPFLGISLGMQLAVIEFARSVLQIPAISQEFKREEADRRYIIESVISYMPDYDTLVCHDVMRLGARDVHFLPGTEWSKLRGVHGADIIEERYRHRLAVSPFYFDKLNRFGLQIVGQDESGTRAGVVEIEDHPWFFGVQYHPEYNSTILDPNRCFMGFFAACSGCLDEVLAEY</sequence>
<dbReference type="OrthoDB" id="1739076at2759"/>
<protein>
    <recommendedName>
        <fullName evidence="9">CTP synthase</fullName>
        <ecNumber evidence="9">6.3.4.2</ecNumber>
    </recommendedName>
    <alternativeName>
        <fullName evidence="9">UTP--ammonia ligase</fullName>
    </alternativeName>
</protein>
<dbReference type="EMBL" id="JAGSXJ010000003">
    <property type="protein sequence ID" value="KAH6693711.1"/>
    <property type="molecule type" value="Genomic_DNA"/>
</dbReference>
<organism evidence="12 13">
    <name type="scientific">Plectosphaerella plurivora</name>
    <dbReference type="NCBI Taxonomy" id="936078"/>
    <lineage>
        <taxon>Eukaryota</taxon>
        <taxon>Fungi</taxon>
        <taxon>Dikarya</taxon>
        <taxon>Ascomycota</taxon>
        <taxon>Pezizomycotina</taxon>
        <taxon>Sordariomycetes</taxon>
        <taxon>Hypocreomycetidae</taxon>
        <taxon>Glomerellales</taxon>
        <taxon>Plectosphaerellaceae</taxon>
        <taxon>Plectosphaerella</taxon>
    </lineage>
</organism>
<dbReference type="EC" id="6.3.4.2" evidence="9"/>
<dbReference type="Gene3D" id="3.40.50.300">
    <property type="entry name" value="P-loop containing nucleotide triphosphate hydrolases"/>
    <property type="match status" value="1"/>
</dbReference>
<dbReference type="GO" id="GO:0005737">
    <property type="term" value="C:cytoplasm"/>
    <property type="evidence" value="ECO:0007669"/>
    <property type="project" value="TreeGrafter"/>
</dbReference>
<dbReference type="AlphaFoldDB" id="A0A9P9ABS1"/>
<dbReference type="InterPro" id="IPR004468">
    <property type="entry name" value="CTP_synthase"/>
</dbReference>
<evidence type="ECO:0000256" key="9">
    <source>
        <dbReference type="RuleBase" id="RU810713"/>
    </source>
</evidence>
<dbReference type="PANTHER" id="PTHR11550">
    <property type="entry name" value="CTP SYNTHASE"/>
    <property type="match status" value="1"/>
</dbReference>
<dbReference type="SUPFAM" id="SSF52317">
    <property type="entry name" value="Class I glutamine amidotransferase-like"/>
    <property type="match status" value="1"/>
</dbReference>
<evidence type="ECO:0000256" key="4">
    <source>
        <dbReference type="ARBA" id="ARBA00022741"/>
    </source>
</evidence>
<dbReference type="Proteomes" id="UP000770015">
    <property type="component" value="Unassembled WGS sequence"/>
</dbReference>
<dbReference type="InterPro" id="IPR017456">
    <property type="entry name" value="CTP_synthase_N"/>
</dbReference>
<dbReference type="InterPro" id="IPR033828">
    <property type="entry name" value="GATase1_CTP_Synthase"/>
</dbReference>
<evidence type="ECO:0000256" key="3">
    <source>
        <dbReference type="ARBA" id="ARBA00022598"/>
    </source>
</evidence>
<keyword evidence="7 9" id="KW-0665">Pyrimidine biosynthesis</keyword>
<keyword evidence="13" id="KW-1185">Reference proteome</keyword>
<evidence type="ECO:0000256" key="8">
    <source>
        <dbReference type="ARBA" id="ARBA00047781"/>
    </source>
</evidence>
<dbReference type="CDD" id="cd01746">
    <property type="entry name" value="GATase1_CTP_Synthase"/>
    <property type="match status" value="1"/>
</dbReference>
<comment type="function">
    <text evidence="9">Catalyzes the ATP-dependent amination of UTP to CTP with either L-glutamine or ammonia as the source of nitrogen.</text>
</comment>
<dbReference type="Pfam" id="PF00117">
    <property type="entry name" value="GATase"/>
    <property type="match status" value="1"/>
</dbReference>
<dbReference type="GO" id="GO:0019856">
    <property type="term" value="P:pyrimidine nucleobase biosynthetic process"/>
    <property type="evidence" value="ECO:0007669"/>
    <property type="project" value="TreeGrafter"/>
</dbReference>
<feature type="domain" description="CTP synthase N-terminal" evidence="11">
    <location>
        <begin position="2"/>
        <end position="266"/>
    </location>
</feature>
<comment type="similarity">
    <text evidence="2 9">Belongs to the CTP synthase family.</text>
</comment>
<keyword evidence="3 9" id="KW-0436">Ligase</keyword>
<evidence type="ECO:0000313" key="13">
    <source>
        <dbReference type="Proteomes" id="UP000770015"/>
    </source>
</evidence>
<evidence type="ECO:0000259" key="10">
    <source>
        <dbReference type="Pfam" id="PF00117"/>
    </source>
</evidence>
<dbReference type="InterPro" id="IPR029062">
    <property type="entry name" value="Class_I_gatase-like"/>
</dbReference>
<keyword evidence="5 9" id="KW-0067">ATP-binding</keyword>
<evidence type="ECO:0000313" key="12">
    <source>
        <dbReference type="EMBL" id="KAH6693711.1"/>
    </source>
</evidence>
<evidence type="ECO:0000256" key="6">
    <source>
        <dbReference type="ARBA" id="ARBA00022962"/>
    </source>
</evidence>
<reference evidence="12" key="1">
    <citation type="journal article" date="2021" name="Nat. Commun.">
        <title>Genetic determinants of endophytism in the Arabidopsis root mycobiome.</title>
        <authorList>
            <person name="Mesny F."/>
            <person name="Miyauchi S."/>
            <person name="Thiergart T."/>
            <person name="Pickel B."/>
            <person name="Atanasova L."/>
            <person name="Karlsson M."/>
            <person name="Huettel B."/>
            <person name="Barry K.W."/>
            <person name="Haridas S."/>
            <person name="Chen C."/>
            <person name="Bauer D."/>
            <person name="Andreopoulos W."/>
            <person name="Pangilinan J."/>
            <person name="LaButti K."/>
            <person name="Riley R."/>
            <person name="Lipzen A."/>
            <person name="Clum A."/>
            <person name="Drula E."/>
            <person name="Henrissat B."/>
            <person name="Kohler A."/>
            <person name="Grigoriev I.V."/>
            <person name="Martin F.M."/>
            <person name="Hacquard S."/>
        </authorList>
    </citation>
    <scope>NUCLEOTIDE SEQUENCE</scope>
    <source>
        <strain evidence="12">MPI-SDFR-AT-0117</strain>
    </source>
</reference>
<dbReference type="InterPro" id="IPR017926">
    <property type="entry name" value="GATASE"/>
</dbReference>
<dbReference type="GO" id="GO:0003883">
    <property type="term" value="F:CTP synthase activity"/>
    <property type="evidence" value="ECO:0007669"/>
    <property type="project" value="UniProtKB-UniRule"/>
</dbReference>
<dbReference type="GO" id="GO:0005524">
    <property type="term" value="F:ATP binding"/>
    <property type="evidence" value="ECO:0007669"/>
    <property type="project" value="UniProtKB-KW"/>
</dbReference>
<proteinExistence type="inferred from homology"/>
<dbReference type="SUPFAM" id="SSF52540">
    <property type="entry name" value="P-loop containing nucleoside triphosphate hydrolases"/>
    <property type="match status" value="1"/>
</dbReference>
<dbReference type="PROSITE" id="PS51273">
    <property type="entry name" value="GATASE_TYPE_1"/>
    <property type="match status" value="1"/>
</dbReference>